<sequence length="127" mass="12817">MLLSTFLLAITACTSSAYAAQVAYAQCGGQGFTGDKTCVSGYTCVASNNYYSQCLPSANTARVSTSKTSVAPVSTSKAAGSGGSGSGTTYKASFTQYGSGDTFGSGNCNTKTTACGFYTSVSFFSSF</sequence>
<feature type="non-terminal residue" evidence="4">
    <location>
        <position position="127"/>
    </location>
</feature>
<proteinExistence type="predicted"/>
<reference evidence="4 5" key="1">
    <citation type="journal article" date="2014" name="BMC Genomics">
        <title>Genome sequencing of four Aureobasidium pullulans varieties: biotechnological potential, stress tolerance, and description of new species.</title>
        <authorList>
            <person name="Gostin Ar C."/>
            <person name="Ohm R.A."/>
            <person name="Kogej T."/>
            <person name="Sonjak S."/>
            <person name="Turk M."/>
            <person name="Zajc J."/>
            <person name="Zalar P."/>
            <person name="Grube M."/>
            <person name="Sun H."/>
            <person name="Han J."/>
            <person name="Sharma A."/>
            <person name="Chiniquy J."/>
            <person name="Ngan C.Y."/>
            <person name="Lipzen A."/>
            <person name="Barry K."/>
            <person name="Grigoriev I.V."/>
            <person name="Gunde-Cimerman N."/>
        </authorList>
    </citation>
    <scope>NUCLEOTIDE SEQUENCE [LARGE SCALE GENOMIC DNA]</scope>
    <source>
        <strain evidence="4 5">EXF-2481</strain>
    </source>
</reference>
<dbReference type="SMART" id="SM00236">
    <property type="entry name" value="fCBD"/>
    <property type="match status" value="1"/>
</dbReference>
<dbReference type="SUPFAM" id="SSF57180">
    <property type="entry name" value="Cellulose-binding domain"/>
    <property type="match status" value="1"/>
</dbReference>
<feature type="domain" description="CBM1" evidence="3">
    <location>
        <begin position="19"/>
        <end position="55"/>
    </location>
</feature>
<protein>
    <submittedName>
        <fullName evidence="4">Carbohydrate-binding module family 1 protein</fullName>
    </submittedName>
</protein>
<dbReference type="EMBL" id="KL584798">
    <property type="protein sequence ID" value="KEQ90204.1"/>
    <property type="molecule type" value="Genomic_DNA"/>
</dbReference>
<feature type="chain" id="PRO_5001703976" evidence="2">
    <location>
        <begin position="20"/>
        <end position="127"/>
    </location>
</feature>
<dbReference type="GO" id="GO:0005576">
    <property type="term" value="C:extracellular region"/>
    <property type="evidence" value="ECO:0007669"/>
    <property type="project" value="InterPro"/>
</dbReference>
<dbReference type="Pfam" id="PF00734">
    <property type="entry name" value="CBM_1"/>
    <property type="match status" value="1"/>
</dbReference>
<accession>A0A074Y2R5</accession>
<dbReference type="STRING" id="1043005.A0A074Y2R5"/>
<dbReference type="Proteomes" id="UP000030641">
    <property type="component" value="Unassembled WGS sequence"/>
</dbReference>
<dbReference type="GO" id="GO:0030248">
    <property type="term" value="F:cellulose binding"/>
    <property type="evidence" value="ECO:0007669"/>
    <property type="project" value="InterPro"/>
</dbReference>
<keyword evidence="5" id="KW-1185">Reference proteome</keyword>
<evidence type="ECO:0000313" key="4">
    <source>
        <dbReference type="EMBL" id="KEQ90204.1"/>
    </source>
</evidence>
<gene>
    <name evidence="4" type="ORF">AUEXF2481DRAFT_579391</name>
</gene>
<evidence type="ECO:0000256" key="1">
    <source>
        <dbReference type="ARBA" id="ARBA00022729"/>
    </source>
</evidence>
<dbReference type="InParanoid" id="A0A074Y2R5"/>
<dbReference type="GeneID" id="25369199"/>
<organism evidence="4 5">
    <name type="scientific">Aureobasidium subglaciale (strain EXF-2481)</name>
    <name type="common">Aureobasidium pullulans var. subglaciale</name>
    <dbReference type="NCBI Taxonomy" id="1043005"/>
    <lineage>
        <taxon>Eukaryota</taxon>
        <taxon>Fungi</taxon>
        <taxon>Dikarya</taxon>
        <taxon>Ascomycota</taxon>
        <taxon>Pezizomycotina</taxon>
        <taxon>Dothideomycetes</taxon>
        <taxon>Dothideomycetidae</taxon>
        <taxon>Dothideales</taxon>
        <taxon>Saccotheciaceae</taxon>
        <taxon>Aureobasidium</taxon>
    </lineage>
</organism>
<dbReference type="AlphaFoldDB" id="A0A074Y2R5"/>
<dbReference type="PROSITE" id="PS51164">
    <property type="entry name" value="CBM1_2"/>
    <property type="match status" value="1"/>
</dbReference>
<keyword evidence="1 2" id="KW-0732">Signal</keyword>
<evidence type="ECO:0000313" key="5">
    <source>
        <dbReference type="Proteomes" id="UP000030641"/>
    </source>
</evidence>
<dbReference type="PROSITE" id="PS00562">
    <property type="entry name" value="CBM1_1"/>
    <property type="match status" value="1"/>
</dbReference>
<dbReference type="HOGENOM" id="CLU_1975715_0_0_1"/>
<name>A0A074Y2R5_AURSE</name>
<evidence type="ECO:0000256" key="2">
    <source>
        <dbReference type="SAM" id="SignalP"/>
    </source>
</evidence>
<dbReference type="RefSeq" id="XP_013338689.1">
    <property type="nucleotide sequence ID" value="XM_013483235.1"/>
</dbReference>
<dbReference type="GO" id="GO:0005975">
    <property type="term" value="P:carbohydrate metabolic process"/>
    <property type="evidence" value="ECO:0007669"/>
    <property type="project" value="InterPro"/>
</dbReference>
<evidence type="ECO:0000259" key="3">
    <source>
        <dbReference type="PROSITE" id="PS51164"/>
    </source>
</evidence>
<dbReference type="OMA" id="GNCNTKT"/>
<dbReference type="OrthoDB" id="5823761at2759"/>
<feature type="signal peptide" evidence="2">
    <location>
        <begin position="1"/>
        <end position="19"/>
    </location>
</feature>
<dbReference type="InterPro" id="IPR000254">
    <property type="entry name" value="CBD"/>
</dbReference>
<dbReference type="InterPro" id="IPR035971">
    <property type="entry name" value="CBD_sf"/>
</dbReference>